<dbReference type="EMBL" id="JAALLH010000001">
    <property type="protein sequence ID" value="NIY68121.1"/>
    <property type="molecule type" value="Genomic_DNA"/>
</dbReference>
<accession>A0A7X6B046</accession>
<evidence type="ECO:0000313" key="1">
    <source>
        <dbReference type="EMBL" id="NIY68121.1"/>
    </source>
</evidence>
<protein>
    <submittedName>
        <fullName evidence="1">Uncharacterized protein</fullName>
    </submittedName>
</protein>
<sequence>MLPSGSQTVTLTPAQLDDLARKYAGDDSPLGQGMRLLLDLDDRLDALNPQVSGSA</sequence>
<comment type="caution">
    <text evidence="1">The sequence shown here is derived from an EMBL/GenBank/DDBJ whole genome shotgun (WGS) entry which is preliminary data.</text>
</comment>
<gene>
    <name evidence="1" type="ORF">SMALB_6203</name>
</gene>
<dbReference type="AlphaFoldDB" id="A0A7X6B046"/>
<evidence type="ECO:0000313" key="2">
    <source>
        <dbReference type="Proteomes" id="UP000536624"/>
    </source>
</evidence>
<organism evidence="1 2">
    <name type="scientific">Streptomyces malaysiensis</name>
    <dbReference type="NCBI Taxonomy" id="92644"/>
    <lineage>
        <taxon>Bacteria</taxon>
        <taxon>Bacillati</taxon>
        <taxon>Actinomycetota</taxon>
        <taxon>Actinomycetes</taxon>
        <taxon>Kitasatosporales</taxon>
        <taxon>Streptomycetaceae</taxon>
        <taxon>Streptomyces</taxon>
        <taxon>Streptomyces violaceusniger group</taxon>
    </lineage>
</organism>
<proteinExistence type="predicted"/>
<reference evidence="1 2" key="1">
    <citation type="submission" date="2020-02" db="EMBL/GenBank/DDBJ databases">
        <title>Streptomyces malaysiensis DSM14702 (JHCC583434, PFL_A843) Genome sequencing and assembly.</title>
        <authorList>
            <person name="Samborskyy M."/>
        </authorList>
    </citation>
    <scope>NUCLEOTIDE SEQUENCE [LARGE SCALE GENOMIC DNA]</scope>
    <source>
        <strain evidence="1 2">DSM 14702</strain>
    </source>
</reference>
<dbReference type="Proteomes" id="UP000536624">
    <property type="component" value="Unassembled WGS sequence"/>
</dbReference>
<name>A0A7X6B046_STRMQ</name>